<dbReference type="PANTHER" id="PTHR22604">
    <property type="entry name" value="OXIDOREDUCTASES"/>
    <property type="match status" value="1"/>
</dbReference>
<dbReference type="EC" id="1.1.1.179" evidence="3"/>
<dbReference type="OrthoDB" id="64915at2759"/>
<dbReference type="EMBL" id="JABCKI010006493">
    <property type="protein sequence ID" value="KAG5634295.1"/>
    <property type="molecule type" value="Genomic_DNA"/>
</dbReference>
<comment type="catalytic activity">
    <reaction evidence="5">
        <text>D-xylose + NADP(+) = D-xylono-1,5-lactone + NADPH + H(+)</text>
        <dbReference type="Rhea" id="RHEA:22000"/>
        <dbReference type="ChEBI" id="CHEBI:15378"/>
        <dbReference type="ChEBI" id="CHEBI:15867"/>
        <dbReference type="ChEBI" id="CHEBI:53455"/>
        <dbReference type="ChEBI" id="CHEBI:57783"/>
        <dbReference type="ChEBI" id="CHEBI:58349"/>
        <dbReference type="EC" id="1.1.1.179"/>
    </reaction>
</comment>
<proteinExistence type="inferred from homology"/>
<dbReference type="GO" id="GO:0000166">
    <property type="term" value="F:nucleotide binding"/>
    <property type="evidence" value="ECO:0007669"/>
    <property type="project" value="InterPro"/>
</dbReference>
<keyword evidence="9" id="KW-1185">Reference proteome</keyword>
<gene>
    <name evidence="8" type="ORF">H0H81_002506</name>
</gene>
<name>A0A9P7FNK3_9AGAR</name>
<evidence type="ECO:0000256" key="1">
    <source>
        <dbReference type="ARBA" id="ARBA00010928"/>
    </source>
</evidence>
<reference evidence="8" key="2">
    <citation type="submission" date="2021-10" db="EMBL/GenBank/DDBJ databases">
        <title>Phylogenomics reveals ancestral predisposition of the termite-cultivated fungus Termitomyces towards a domesticated lifestyle.</title>
        <authorList>
            <person name="Auxier B."/>
            <person name="Grum-Grzhimaylo A."/>
            <person name="Cardenas M.E."/>
            <person name="Lodge J.D."/>
            <person name="Laessoe T."/>
            <person name="Pedersen O."/>
            <person name="Smith M.E."/>
            <person name="Kuyper T.W."/>
            <person name="Franco-Molano E.A."/>
            <person name="Baroni T.J."/>
            <person name="Aanen D.K."/>
        </authorList>
    </citation>
    <scope>NUCLEOTIDE SEQUENCE</scope>
    <source>
        <strain evidence="8">D49</strain>
    </source>
</reference>
<evidence type="ECO:0000256" key="3">
    <source>
        <dbReference type="ARBA" id="ARBA00038984"/>
    </source>
</evidence>
<comment type="similarity">
    <text evidence="1">Belongs to the Gfo/Idh/MocA family.</text>
</comment>
<dbReference type="Proteomes" id="UP000717328">
    <property type="component" value="Unassembled WGS sequence"/>
</dbReference>
<evidence type="ECO:0000256" key="4">
    <source>
        <dbReference type="ARBA" id="ARBA00042988"/>
    </source>
</evidence>
<reference evidence="8" key="1">
    <citation type="submission" date="2021-02" db="EMBL/GenBank/DDBJ databases">
        <authorList>
            <person name="Nieuwenhuis M."/>
            <person name="Van De Peppel L.J.J."/>
        </authorList>
    </citation>
    <scope>NUCLEOTIDE SEQUENCE</scope>
    <source>
        <strain evidence="8">D49</strain>
    </source>
</reference>
<feature type="domain" description="Gfo/Idh/MocA-like oxidoreductase N-terminal" evidence="6">
    <location>
        <begin position="29"/>
        <end position="149"/>
    </location>
</feature>
<dbReference type="Pfam" id="PF01408">
    <property type="entry name" value="GFO_IDH_MocA"/>
    <property type="match status" value="1"/>
</dbReference>
<keyword evidence="2" id="KW-0560">Oxidoreductase</keyword>
<evidence type="ECO:0000259" key="7">
    <source>
        <dbReference type="Pfam" id="PF22725"/>
    </source>
</evidence>
<evidence type="ECO:0000256" key="5">
    <source>
        <dbReference type="ARBA" id="ARBA00049233"/>
    </source>
</evidence>
<sequence>MSTAIGFFKRVLTAINPPASQPSLDSKPLKFGILGAAAIAPSALILPVRSHPEAVVYAVAARDASRAAAYAKKHGIPKAYGGPTGYQELLDDPEIDVIYNPLPNGLHYEWTIKALQAGKHVLLEKPAADTAEETRKMFDLAEKKDLVLLEAFHYRFHPAIQRVKAIIDSGELGAIKHISTALAIPAGGFKSGDIRFNHSLGGGALMDMGCYTLNCIRYLSSSEPISVISAEHTLHTSDVDRRTISTFALPNNATASLMCDLGVPLSYGIIPSMPQIGATVTCEGGVIEIYNFVLPTIYHSIKVTTKLAAGKGSTKRVEKVYTFEEGKMIGKGEAWWTTYRYQLEAFVDRVKGRTPQTWVDRDDSIANMHWIEEVYAKVLSSSYLPL</sequence>
<accession>A0A9P7FNK3</accession>
<protein>
    <recommendedName>
        <fullName evidence="3">D-xylose 1-dehydrogenase (NADP(+), D-xylono-1,5-lactone-forming)</fullName>
        <ecNumber evidence="3">1.1.1.179</ecNumber>
    </recommendedName>
    <alternativeName>
        <fullName evidence="4">D-xylose-NADP dehydrogenase</fullName>
    </alternativeName>
</protein>
<dbReference type="Gene3D" id="3.40.50.720">
    <property type="entry name" value="NAD(P)-binding Rossmann-like Domain"/>
    <property type="match status" value="1"/>
</dbReference>
<organism evidence="8 9">
    <name type="scientific">Sphagnurus paluster</name>
    <dbReference type="NCBI Taxonomy" id="117069"/>
    <lineage>
        <taxon>Eukaryota</taxon>
        <taxon>Fungi</taxon>
        <taxon>Dikarya</taxon>
        <taxon>Basidiomycota</taxon>
        <taxon>Agaricomycotina</taxon>
        <taxon>Agaricomycetes</taxon>
        <taxon>Agaricomycetidae</taxon>
        <taxon>Agaricales</taxon>
        <taxon>Tricholomatineae</taxon>
        <taxon>Lyophyllaceae</taxon>
        <taxon>Sphagnurus</taxon>
    </lineage>
</organism>
<feature type="domain" description="GFO/IDH/MocA-like oxidoreductase" evidence="7">
    <location>
        <begin position="160"/>
        <end position="287"/>
    </location>
</feature>
<dbReference type="Pfam" id="PF22725">
    <property type="entry name" value="GFO_IDH_MocA_C3"/>
    <property type="match status" value="1"/>
</dbReference>
<dbReference type="InterPro" id="IPR000683">
    <property type="entry name" value="Gfo/Idh/MocA-like_OxRdtase_N"/>
</dbReference>
<dbReference type="SUPFAM" id="SSF51735">
    <property type="entry name" value="NAD(P)-binding Rossmann-fold domains"/>
    <property type="match status" value="1"/>
</dbReference>
<dbReference type="InterPro" id="IPR050984">
    <property type="entry name" value="Gfo/Idh/MocA_domain"/>
</dbReference>
<evidence type="ECO:0000313" key="9">
    <source>
        <dbReference type="Proteomes" id="UP000717328"/>
    </source>
</evidence>
<dbReference type="SUPFAM" id="SSF55347">
    <property type="entry name" value="Glyceraldehyde-3-phosphate dehydrogenase-like, C-terminal domain"/>
    <property type="match status" value="1"/>
</dbReference>
<evidence type="ECO:0000256" key="2">
    <source>
        <dbReference type="ARBA" id="ARBA00023002"/>
    </source>
</evidence>
<evidence type="ECO:0000259" key="6">
    <source>
        <dbReference type="Pfam" id="PF01408"/>
    </source>
</evidence>
<comment type="caution">
    <text evidence="8">The sequence shown here is derived from an EMBL/GenBank/DDBJ whole genome shotgun (WGS) entry which is preliminary data.</text>
</comment>
<dbReference type="PANTHER" id="PTHR22604:SF105">
    <property type="entry name" value="TRANS-1,2-DIHYDROBENZENE-1,2-DIOL DEHYDROGENASE"/>
    <property type="match status" value="1"/>
</dbReference>
<evidence type="ECO:0000313" key="8">
    <source>
        <dbReference type="EMBL" id="KAG5634295.1"/>
    </source>
</evidence>
<dbReference type="InterPro" id="IPR036291">
    <property type="entry name" value="NAD(P)-bd_dom_sf"/>
</dbReference>
<dbReference type="GO" id="GO:0047837">
    <property type="term" value="F:D-xylose 1-dehydrogenase (NADP+) activity"/>
    <property type="evidence" value="ECO:0007669"/>
    <property type="project" value="UniProtKB-EC"/>
</dbReference>
<dbReference type="Gene3D" id="3.30.360.10">
    <property type="entry name" value="Dihydrodipicolinate Reductase, domain 2"/>
    <property type="match status" value="1"/>
</dbReference>
<dbReference type="AlphaFoldDB" id="A0A9P7FNK3"/>
<dbReference type="InterPro" id="IPR055170">
    <property type="entry name" value="GFO_IDH_MocA-like_dom"/>
</dbReference>